<dbReference type="PANTHER" id="PTHR30115">
    <property type="entry name" value="NITROGEN REGULATORY PROTEIN P-II"/>
    <property type="match status" value="1"/>
</dbReference>
<dbReference type="SMART" id="SM00938">
    <property type="entry name" value="P-II"/>
    <property type="match status" value="1"/>
</dbReference>
<dbReference type="GO" id="GO:0005829">
    <property type="term" value="C:cytosol"/>
    <property type="evidence" value="ECO:0007669"/>
    <property type="project" value="TreeGrafter"/>
</dbReference>
<dbReference type="EMBL" id="NFLJ01000026">
    <property type="protein sequence ID" value="OUQ33683.1"/>
    <property type="molecule type" value="Genomic_DNA"/>
</dbReference>
<evidence type="ECO:0000313" key="1">
    <source>
        <dbReference type="EMBL" id="OUQ33683.1"/>
    </source>
</evidence>
<organism evidence="1 2">
    <name type="scientific">Massilimicrobiota timonensis</name>
    <dbReference type="NCBI Taxonomy" id="1776392"/>
    <lineage>
        <taxon>Bacteria</taxon>
        <taxon>Bacillati</taxon>
        <taxon>Bacillota</taxon>
        <taxon>Erysipelotrichia</taxon>
        <taxon>Erysipelotrichales</taxon>
        <taxon>Erysipelotrichaceae</taxon>
        <taxon>Massilimicrobiota</taxon>
    </lineage>
</organism>
<name>A0A1Y4SY33_9FIRM</name>
<dbReference type="Pfam" id="PF00543">
    <property type="entry name" value="P-II"/>
    <property type="match status" value="1"/>
</dbReference>
<comment type="caution">
    <text evidence="1">The sequence shown here is derived from an EMBL/GenBank/DDBJ whole genome shotgun (WGS) entry which is preliminary data.</text>
</comment>
<keyword evidence="2" id="KW-1185">Reference proteome</keyword>
<dbReference type="InterPro" id="IPR015867">
    <property type="entry name" value="N-reg_PII/ATP_PRibTrfase_C"/>
</dbReference>
<reference evidence="1 2" key="1">
    <citation type="journal article" date="2018" name="BMC Genomics">
        <title>Whole genome sequencing and function prediction of 133 gut anaerobes isolated from chicken caecum in pure cultures.</title>
        <authorList>
            <person name="Medvecky M."/>
            <person name="Cejkova D."/>
            <person name="Polansky O."/>
            <person name="Karasova D."/>
            <person name="Kubasova T."/>
            <person name="Cizek A."/>
            <person name="Rychlik I."/>
        </authorList>
    </citation>
    <scope>NUCLEOTIDE SEQUENCE [LARGE SCALE GENOMIC DNA]</scope>
    <source>
        <strain evidence="1 2">An13</strain>
    </source>
</reference>
<sequence length="124" mass="14202">MDWIRRTVNMIKIEAIVREEKYEEVKEALARIHVNGMTVSQVMGCGTQHGYTEYVRGQEVEVNMLPKIKFEIVVSNEDWANKTIEAICQAAYTGEVGDGKIFTYKLDNAMKIRTRETGEKAINE</sequence>
<protein>
    <submittedName>
        <fullName evidence="1">Transcriptional regulator</fullName>
    </submittedName>
</protein>
<dbReference type="AlphaFoldDB" id="A0A1Y4SY33"/>
<dbReference type="PRINTS" id="PR00340">
    <property type="entry name" value="PIIGLNB"/>
</dbReference>
<dbReference type="InterPro" id="IPR002187">
    <property type="entry name" value="N-reg_PII"/>
</dbReference>
<dbReference type="GO" id="GO:0006808">
    <property type="term" value="P:regulation of nitrogen utilization"/>
    <property type="evidence" value="ECO:0007669"/>
    <property type="project" value="InterPro"/>
</dbReference>
<dbReference type="OrthoDB" id="9802729at2"/>
<dbReference type="SUPFAM" id="SSF54913">
    <property type="entry name" value="GlnB-like"/>
    <property type="match status" value="1"/>
</dbReference>
<proteinExistence type="predicted"/>
<evidence type="ECO:0000313" key="2">
    <source>
        <dbReference type="Proteomes" id="UP000195305"/>
    </source>
</evidence>
<dbReference type="PANTHER" id="PTHR30115:SF11">
    <property type="entry name" value="NITROGEN REGULATORY PROTEIN P-II HOMOLOG"/>
    <property type="match status" value="1"/>
</dbReference>
<gene>
    <name evidence="1" type="ORF">B5E75_09290</name>
</gene>
<dbReference type="Proteomes" id="UP000195305">
    <property type="component" value="Unassembled WGS sequence"/>
</dbReference>
<dbReference type="PROSITE" id="PS51343">
    <property type="entry name" value="PII_GLNB_DOM"/>
    <property type="match status" value="1"/>
</dbReference>
<dbReference type="InterPro" id="IPR011322">
    <property type="entry name" value="N-reg_PII-like_a/b"/>
</dbReference>
<accession>A0A1Y4SY33</accession>
<dbReference type="Gene3D" id="3.30.70.120">
    <property type="match status" value="1"/>
</dbReference>
<dbReference type="GO" id="GO:0030234">
    <property type="term" value="F:enzyme regulator activity"/>
    <property type="evidence" value="ECO:0007669"/>
    <property type="project" value="InterPro"/>
</dbReference>
<dbReference type="GO" id="GO:0005524">
    <property type="term" value="F:ATP binding"/>
    <property type="evidence" value="ECO:0007669"/>
    <property type="project" value="TreeGrafter"/>
</dbReference>